<name>A0A2P2NTQ5_RHIMU</name>
<sequence>MQFSRIVEHLSITYEDRLILANKGNYLMYSEIPNVLAAIDMSSNGFQGRIPPVMGTLKMINVLNL</sequence>
<dbReference type="AlphaFoldDB" id="A0A2P2NTQ5"/>
<organism evidence="1">
    <name type="scientific">Rhizophora mucronata</name>
    <name type="common">Asiatic mangrove</name>
    <dbReference type="NCBI Taxonomy" id="61149"/>
    <lineage>
        <taxon>Eukaryota</taxon>
        <taxon>Viridiplantae</taxon>
        <taxon>Streptophyta</taxon>
        <taxon>Embryophyta</taxon>
        <taxon>Tracheophyta</taxon>
        <taxon>Spermatophyta</taxon>
        <taxon>Magnoliopsida</taxon>
        <taxon>eudicotyledons</taxon>
        <taxon>Gunneridae</taxon>
        <taxon>Pentapetalae</taxon>
        <taxon>rosids</taxon>
        <taxon>fabids</taxon>
        <taxon>Malpighiales</taxon>
        <taxon>Rhizophoraceae</taxon>
        <taxon>Rhizophora</taxon>
    </lineage>
</organism>
<protein>
    <submittedName>
        <fullName evidence="1">Uncharacterized protein</fullName>
    </submittedName>
</protein>
<dbReference type="EMBL" id="GGEC01065375">
    <property type="protein sequence ID" value="MBX45859.1"/>
    <property type="molecule type" value="Transcribed_RNA"/>
</dbReference>
<evidence type="ECO:0000313" key="1">
    <source>
        <dbReference type="EMBL" id="MBX45859.1"/>
    </source>
</evidence>
<reference evidence="1" key="1">
    <citation type="submission" date="2018-02" db="EMBL/GenBank/DDBJ databases">
        <title>Rhizophora mucronata_Transcriptome.</title>
        <authorList>
            <person name="Meera S.P."/>
            <person name="Sreeshan A."/>
            <person name="Augustine A."/>
        </authorList>
    </citation>
    <scope>NUCLEOTIDE SEQUENCE</scope>
    <source>
        <tissue evidence="1">Leaf</tissue>
    </source>
</reference>
<proteinExistence type="predicted"/>
<accession>A0A2P2NTQ5</accession>